<proteinExistence type="evidence at transcript level"/>
<keyword evidence="1" id="KW-1133">Transmembrane helix</keyword>
<name>Q5DE31_SCHJA</name>
<reference evidence="2" key="2">
    <citation type="journal article" date="2006" name="PLoS Pathog.">
        <title>New perspectives on host-parasite interplay by comparative transcriptomic and proteomic analyses of Schistosoma japonicum.</title>
        <authorList>
            <person name="Liu F."/>
            <person name="Lu J."/>
            <person name="Hu W."/>
            <person name="Wang S.Y."/>
            <person name="Cui S.J."/>
            <person name="Chi M."/>
            <person name="Yan Q."/>
            <person name="Wang X.R."/>
            <person name="Song H.D."/>
            <person name="Xu X.N."/>
            <person name="Wang J.J."/>
            <person name="Zhang X.L."/>
            <person name="Zhang X."/>
            <person name="Wang Z.Q."/>
            <person name="Xue C.L."/>
            <person name="Brindley P.J."/>
            <person name="McManus D.P."/>
            <person name="Yang P.Y."/>
            <person name="Feng Z."/>
            <person name="Chen Z."/>
            <person name="Han Z.G."/>
        </authorList>
    </citation>
    <scope>NUCLEOTIDE SEQUENCE</scope>
</reference>
<evidence type="ECO:0000256" key="1">
    <source>
        <dbReference type="SAM" id="Phobius"/>
    </source>
</evidence>
<organism evidence="2">
    <name type="scientific">Schistosoma japonicum</name>
    <name type="common">Blood fluke</name>
    <dbReference type="NCBI Taxonomy" id="6182"/>
    <lineage>
        <taxon>Eukaryota</taxon>
        <taxon>Metazoa</taxon>
        <taxon>Spiralia</taxon>
        <taxon>Lophotrochozoa</taxon>
        <taxon>Platyhelminthes</taxon>
        <taxon>Trematoda</taxon>
        <taxon>Digenea</taxon>
        <taxon>Strigeidida</taxon>
        <taxon>Schistosomatoidea</taxon>
        <taxon>Schistosomatidae</taxon>
        <taxon>Schistosoma</taxon>
    </lineage>
</organism>
<keyword evidence="1" id="KW-0472">Membrane</keyword>
<dbReference type="EMBL" id="AY814193">
    <property type="protein sequence ID" value="AAW25925.1"/>
    <property type="molecule type" value="mRNA"/>
</dbReference>
<keyword evidence="1" id="KW-0812">Transmembrane</keyword>
<feature type="transmembrane region" description="Helical" evidence="1">
    <location>
        <begin position="29"/>
        <end position="52"/>
    </location>
</feature>
<reference evidence="2" key="1">
    <citation type="submission" date="2004-11" db="EMBL/GenBank/DDBJ databases">
        <title>The full-length cDNA sequences of Schistosoma japonicum genes.</title>
        <authorList>
            <person name="Han Z."/>
        </authorList>
    </citation>
    <scope>NUCLEOTIDE SEQUENCE</scope>
</reference>
<protein>
    <submittedName>
        <fullName evidence="2">SJCHGC04506 protein</fullName>
    </submittedName>
</protein>
<feature type="transmembrane region" description="Helical" evidence="1">
    <location>
        <begin position="7"/>
        <end position="23"/>
    </location>
</feature>
<dbReference type="AlphaFoldDB" id="Q5DE31"/>
<accession>Q5DE31</accession>
<sequence>MILLTPATYIGVYFCAIGALGYAEMNPFAWQVFGLWSLAVILILLLTTWMILAIKHHLSNFRNYQYHQQQIALAEANRLSALPRYRFSVQPRPRGSSIVHYNVHRDQQSSPLSVNETQISLDSNIDNLDVNSSVSYDDSSTTNKYTNPNQKIIVSVELTTVPEVVEEMSTLNNRLSNENIV</sequence>
<evidence type="ECO:0000313" key="2">
    <source>
        <dbReference type="EMBL" id="AAW25925.1"/>
    </source>
</evidence>